<feature type="compositionally biased region" description="Basic and acidic residues" evidence="12">
    <location>
        <begin position="464"/>
        <end position="474"/>
    </location>
</feature>
<evidence type="ECO:0000259" key="13">
    <source>
        <dbReference type="Pfam" id="PF00850"/>
    </source>
</evidence>
<dbReference type="GO" id="GO:0040029">
    <property type="term" value="P:epigenetic regulation of gene expression"/>
    <property type="evidence" value="ECO:0007669"/>
    <property type="project" value="TreeGrafter"/>
</dbReference>
<dbReference type="PIRSF" id="PIRSF037913">
    <property type="entry name" value="His_deacetylse_1"/>
    <property type="match status" value="1"/>
</dbReference>
<feature type="binding site" evidence="11">
    <location>
        <position position="222"/>
    </location>
    <ligand>
        <name>a divalent metal cation</name>
        <dbReference type="ChEBI" id="CHEBI:60240"/>
    </ligand>
</feature>
<evidence type="ECO:0000313" key="14">
    <source>
        <dbReference type="EMBL" id="KAF1990222.1"/>
    </source>
</evidence>
<dbReference type="EC" id="3.5.1.98" evidence="2 8"/>
<name>A0A6G1HAZ8_9PEZI</name>
<dbReference type="AlphaFoldDB" id="A0A6G1HAZ8"/>
<keyword evidence="7 8" id="KW-0539">Nucleus</keyword>
<organism evidence="14 15">
    <name type="scientific">Aulographum hederae CBS 113979</name>
    <dbReference type="NCBI Taxonomy" id="1176131"/>
    <lineage>
        <taxon>Eukaryota</taxon>
        <taxon>Fungi</taxon>
        <taxon>Dikarya</taxon>
        <taxon>Ascomycota</taxon>
        <taxon>Pezizomycotina</taxon>
        <taxon>Dothideomycetes</taxon>
        <taxon>Pleosporomycetidae</taxon>
        <taxon>Aulographales</taxon>
        <taxon>Aulographaceae</taxon>
    </lineage>
</organism>
<feature type="binding site" evidence="11">
    <location>
        <position position="314"/>
    </location>
    <ligand>
        <name>a divalent metal cation</name>
        <dbReference type="ChEBI" id="CHEBI:60240"/>
    </ligand>
</feature>
<keyword evidence="15" id="KW-1185">Reference proteome</keyword>
<evidence type="ECO:0000256" key="12">
    <source>
        <dbReference type="SAM" id="MobiDB-lite"/>
    </source>
</evidence>
<evidence type="ECO:0000256" key="4">
    <source>
        <dbReference type="ARBA" id="ARBA00022853"/>
    </source>
</evidence>
<dbReference type="GO" id="GO:0141221">
    <property type="term" value="F:histone deacetylase activity, hydrolytic mechanism"/>
    <property type="evidence" value="ECO:0007669"/>
    <property type="project" value="UniProtKB-EC"/>
</dbReference>
<dbReference type="Pfam" id="PF00850">
    <property type="entry name" value="Hist_deacetyl"/>
    <property type="match status" value="1"/>
</dbReference>
<dbReference type="InterPro" id="IPR023696">
    <property type="entry name" value="Ureohydrolase_dom_sf"/>
</dbReference>
<evidence type="ECO:0000256" key="6">
    <source>
        <dbReference type="ARBA" id="ARBA00023163"/>
    </source>
</evidence>
<feature type="domain" description="Histone deacetylase" evidence="13">
    <location>
        <begin position="74"/>
        <end position="369"/>
    </location>
</feature>
<dbReference type="InterPro" id="IPR000286">
    <property type="entry name" value="HDACs"/>
</dbReference>
<keyword evidence="5 8" id="KW-0805">Transcription regulation</keyword>
<comment type="similarity">
    <text evidence="8">Belongs to the histone deacetylase family. HD Type 1 subfamily.</text>
</comment>
<evidence type="ECO:0000256" key="2">
    <source>
        <dbReference type="ARBA" id="ARBA00012111"/>
    </source>
</evidence>
<dbReference type="Gene3D" id="3.40.800.20">
    <property type="entry name" value="Histone deacetylase domain"/>
    <property type="match status" value="1"/>
</dbReference>
<feature type="region of interest" description="Disordered" evidence="12">
    <location>
        <begin position="464"/>
        <end position="494"/>
    </location>
</feature>
<dbReference type="InterPro" id="IPR037138">
    <property type="entry name" value="His_deacetylse_dom_sf"/>
</dbReference>
<keyword evidence="11" id="KW-0479">Metal-binding</keyword>
<keyword evidence="3 8" id="KW-0378">Hydrolase</keyword>
<dbReference type="PRINTS" id="PR01270">
    <property type="entry name" value="HDASUPER"/>
</dbReference>
<dbReference type="PANTHER" id="PTHR10625:SF36">
    <property type="entry name" value="HISTONE DEACETYLASE 3"/>
    <property type="match status" value="1"/>
</dbReference>
<feature type="binding site" evidence="10">
    <location>
        <position position="193"/>
    </location>
    <ligand>
        <name>substrate</name>
    </ligand>
</feature>
<dbReference type="GO" id="GO:0070210">
    <property type="term" value="C:Rpd3L-Expanded complex"/>
    <property type="evidence" value="ECO:0007669"/>
    <property type="project" value="TreeGrafter"/>
</dbReference>
<evidence type="ECO:0000256" key="3">
    <source>
        <dbReference type="ARBA" id="ARBA00022801"/>
    </source>
</evidence>
<evidence type="ECO:0000256" key="5">
    <source>
        <dbReference type="ARBA" id="ARBA00023015"/>
    </source>
</evidence>
<comment type="subcellular location">
    <subcellularLocation>
        <location evidence="1 8">Nucleus</location>
    </subcellularLocation>
</comment>
<keyword evidence="4 8" id="KW-0156">Chromatin regulator</keyword>
<dbReference type="EMBL" id="ML977142">
    <property type="protein sequence ID" value="KAF1990222.1"/>
    <property type="molecule type" value="Genomic_DNA"/>
</dbReference>
<evidence type="ECO:0000256" key="1">
    <source>
        <dbReference type="ARBA" id="ARBA00004123"/>
    </source>
</evidence>
<feature type="binding site" evidence="10">
    <location>
        <position position="143"/>
    </location>
    <ligand>
        <name>substrate</name>
    </ligand>
</feature>
<feature type="binding site" evidence="10">
    <location>
        <position position="355"/>
    </location>
    <ligand>
        <name>substrate</name>
    </ligand>
</feature>
<evidence type="ECO:0000256" key="8">
    <source>
        <dbReference type="PIRNR" id="PIRNR037913"/>
    </source>
</evidence>
<evidence type="ECO:0000256" key="10">
    <source>
        <dbReference type="PIRSR" id="PIRSR037913-2"/>
    </source>
</evidence>
<evidence type="ECO:0000313" key="15">
    <source>
        <dbReference type="Proteomes" id="UP000800041"/>
    </source>
</evidence>
<feature type="compositionally biased region" description="Basic and acidic residues" evidence="12">
    <location>
        <begin position="482"/>
        <end position="494"/>
    </location>
</feature>
<sequence>MSANAFLTKDIVETWNAQTETTELLSDAGFSDSEWVNQQLETEADSNGIERPKGYTVSFHYNPRVEDHHFGGKHPMKPWRLTLTKQLVLGYGLQFAMDMWQSSASTKVDLARFHDVGYLDFLQRVTRGDEKSELFQKFQFGDDCPIFEGMWEYCTLYAGASVHAAEKLVTDQSDIAINWSGGLHHAKKMQASGFCYINDIVLAIQDLLTQHPRVMYIDIDVHHGDGVEQAFWSTDRVLTLSYHKFDYQNFFPGTGALDDTGPADIANPGAHYSLNVPLRDGIEDMQYIKLFHSTCGACINHYDPTAIVLQCGADSLGGDRLGKFNLNIRAHGACVEFVKRQCHNRKLLIIGGGGYTPRNVARTWCHETSLCVGASLRDELPNHIPYRRAFETPVNGDGRLYPRLDNLPSPKHHVNEHTEEYLRQIEENIYEQLRYIKGAPSVMMQYIPVDYLKVRMEEEDVLREEEQMMESKKAETKRKRKEKDVGARGEYRGV</sequence>
<comment type="catalytic activity">
    <reaction evidence="8">
        <text>N(6)-acetyl-L-lysyl-[histone] + H2O = L-lysyl-[histone] + acetate</text>
        <dbReference type="Rhea" id="RHEA:58196"/>
        <dbReference type="Rhea" id="RHEA-COMP:9845"/>
        <dbReference type="Rhea" id="RHEA-COMP:11338"/>
        <dbReference type="ChEBI" id="CHEBI:15377"/>
        <dbReference type="ChEBI" id="CHEBI:29969"/>
        <dbReference type="ChEBI" id="CHEBI:30089"/>
        <dbReference type="ChEBI" id="CHEBI:61930"/>
        <dbReference type="EC" id="3.5.1.98"/>
    </reaction>
</comment>
<dbReference type="PRINTS" id="PR01271">
    <property type="entry name" value="HISDACETLASE"/>
</dbReference>
<gene>
    <name evidence="14" type="ORF">K402DRAFT_389850</name>
</gene>
<dbReference type="OrthoDB" id="1918432at2759"/>
<dbReference type="InterPro" id="IPR003084">
    <property type="entry name" value="HDAC_I/II"/>
</dbReference>
<evidence type="ECO:0000256" key="9">
    <source>
        <dbReference type="PIRSR" id="PIRSR037913-1"/>
    </source>
</evidence>
<evidence type="ECO:0000256" key="11">
    <source>
        <dbReference type="PIRSR" id="PIRSR037913-3"/>
    </source>
</evidence>
<dbReference type="GO" id="GO:0046872">
    <property type="term" value="F:metal ion binding"/>
    <property type="evidence" value="ECO:0007669"/>
    <property type="project" value="UniProtKB-KW"/>
</dbReference>
<feature type="binding site" evidence="11">
    <location>
        <position position="220"/>
    </location>
    <ligand>
        <name>a divalent metal cation</name>
        <dbReference type="ChEBI" id="CHEBI:60240"/>
    </ligand>
</feature>
<feature type="active site" description="Proton acceptor" evidence="9">
    <location>
        <position position="185"/>
    </location>
</feature>
<protein>
    <recommendedName>
        <fullName evidence="2 8">Histone deacetylase</fullName>
        <ecNumber evidence="2 8">3.5.1.98</ecNumber>
    </recommendedName>
</protein>
<accession>A0A6G1HAZ8</accession>
<dbReference type="InterPro" id="IPR023801">
    <property type="entry name" value="His_deacetylse_dom"/>
</dbReference>
<proteinExistence type="inferred from homology"/>
<reference evidence="14" key="1">
    <citation type="journal article" date="2020" name="Stud. Mycol.">
        <title>101 Dothideomycetes genomes: a test case for predicting lifestyles and emergence of pathogens.</title>
        <authorList>
            <person name="Haridas S."/>
            <person name="Albert R."/>
            <person name="Binder M."/>
            <person name="Bloem J."/>
            <person name="Labutti K."/>
            <person name="Salamov A."/>
            <person name="Andreopoulos B."/>
            <person name="Baker S."/>
            <person name="Barry K."/>
            <person name="Bills G."/>
            <person name="Bluhm B."/>
            <person name="Cannon C."/>
            <person name="Castanera R."/>
            <person name="Culley D."/>
            <person name="Daum C."/>
            <person name="Ezra D."/>
            <person name="Gonzalez J."/>
            <person name="Henrissat B."/>
            <person name="Kuo A."/>
            <person name="Liang C."/>
            <person name="Lipzen A."/>
            <person name="Lutzoni F."/>
            <person name="Magnuson J."/>
            <person name="Mondo S."/>
            <person name="Nolan M."/>
            <person name="Ohm R."/>
            <person name="Pangilinan J."/>
            <person name="Park H.-J."/>
            <person name="Ramirez L."/>
            <person name="Alfaro M."/>
            <person name="Sun H."/>
            <person name="Tritt A."/>
            <person name="Yoshinaga Y."/>
            <person name="Zwiers L.-H."/>
            <person name="Turgeon B."/>
            <person name="Goodwin S."/>
            <person name="Spatafora J."/>
            <person name="Crous P."/>
            <person name="Grigoriev I."/>
        </authorList>
    </citation>
    <scope>NUCLEOTIDE SEQUENCE</scope>
    <source>
        <strain evidence="14">CBS 113979</strain>
    </source>
</reference>
<dbReference type="Proteomes" id="UP000800041">
    <property type="component" value="Unassembled WGS sequence"/>
</dbReference>
<dbReference type="SUPFAM" id="SSF52768">
    <property type="entry name" value="Arginase/deacetylase"/>
    <property type="match status" value="1"/>
</dbReference>
<evidence type="ECO:0000256" key="7">
    <source>
        <dbReference type="ARBA" id="ARBA00023242"/>
    </source>
</evidence>
<dbReference type="PANTHER" id="PTHR10625">
    <property type="entry name" value="HISTONE DEACETYLASE HDAC1-RELATED"/>
    <property type="match status" value="1"/>
</dbReference>
<keyword evidence="6 8" id="KW-0804">Transcription</keyword>